<name>A0ABU2TDJ0_9ACTN</name>
<comment type="caution">
    <text evidence="2">The sequence shown here is derived from an EMBL/GenBank/DDBJ whole genome shotgun (WGS) entry which is preliminary data.</text>
</comment>
<keyword evidence="1" id="KW-0472">Membrane</keyword>
<feature type="transmembrane region" description="Helical" evidence="1">
    <location>
        <begin position="36"/>
        <end position="60"/>
    </location>
</feature>
<keyword evidence="1" id="KW-1133">Transmembrane helix</keyword>
<accession>A0ABU2TDJ0</accession>
<evidence type="ECO:0000313" key="2">
    <source>
        <dbReference type="EMBL" id="MDT0459013.1"/>
    </source>
</evidence>
<proteinExistence type="predicted"/>
<gene>
    <name evidence="2" type="ORF">RM550_25415</name>
</gene>
<keyword evidence="3" id="KW-1185">Reference proteome</keyword>
<reference evidence="2" key="1">
    <citation type="submission" date="2024-05" db="EMBL/GenBank/DDBJ databases">
        <title>30 novel species of actinomycetes from the DSMZ collection.</title>
        <authorList>
            <person name="Nouioui I."/>
        </authorList>
    </citation>
    <scope>NUCLEOTIDE SEQUENCE</scope>
    <source>
        <strain evidence="2">DSM 41527</strain>
    </source>
</reference>
<dbReference type="RefSeq" id="WP_311626073.1">
    <property type="nucleotide sequence ID" value="NZ_JAVRFE010000038.1"/>
</dbReference>
<dbReference type="EMBL" id="JAVRFE010000038">
    <property type="protein sequence ID" value="MDT0459013.1"/>
    <property type="molecule type" value="Genomic_DNA"/>
</dbReference>
<keyword evidence="1" id="KW-0812">Transmembrane</keyword>
<feature type="transmembrane region" description="Helical" evidence="1">
    <location>
        <begin position="96"/>
        <end position="115"/>
    </location>
</feature>
<evidence type="ECO:0000256" key="1">
    <source>
        <dbReference type="SAM" id="Phobius"/>
    </source>
</evidence>
<organism evidence="2 3">
    <name type="scientific">Streptomyces mooreae</name>
    <dbReference type="NCBI Taxonomy" id="3075523"/>
    <lineage>
        <taxon>Bacteria</taxon>
        <taxon>Bacillati</taxon>
        <taxon>Actinomycetota</taxon>
        <taxon>Actinomycetes</taxon>
        <taxon>Kitasatosporales</taxon>
        <taxon>Streptomycetaceae</taxon>
        <taxon>Streptomyces</taxon>
    </lineage>
</organism>
<evidence type="ECO:0000313" key="3">
    <source>
        <dbReference type="Proteomes" id="UP001180551"/>
    </source>
</evidence>
<dbReference type="Proteomes" id="UP001180551">
    <property type="component" value="Unassembled WGS sequence"/>
</dbReference>
<feature type="transmembrane region" description="Helical" evidence="1">
    <location>
        <begin position="67"/>
        <end position="84"/>
    </location>
</feature>
<sequence>MSNPHDPIPANDTYHPYGHNGGAYGRNQDGTGANRAALIIHTLADIAAGFLGLWILLYLLEANQGNVFVGFVHGMADFLAGWSQDIFTMKLEGLRVFLNYGLPAVIYLLLGHGIAARVRRL</sequence>
<protein>
    <submittedName>
        <fullName evidence="2">Uncharacterized protein</fullName>
    </submittedName>
</protein>